<accession>A0A4P7NFV3</accession>
<dbReference type="Pfam" id="PF02934">
    <property type="entry name" value="GatB_N"/>
    <property type="match status" value="1"/>
</dbReference>
<comment type="catalytic activity">
    <reaction evidence="5">
        <text>L-glutamyl-tRNA(Gln) + L-glutamine + ATP + H2O = L-glutaminyl-tRNA(Gln) + L-glutamate + ADP + phosphate + H(+)</text>
        <dbReference type="Rhea" id="RHEA:17521"/>
        <dbReference type="Rhea" id="RHEA-COMP:9681"/>
        <dbReference type="Rhea" id="RHEA-COMP:9684"/>
        <dbReference type="ChEBI" id="CHEBI:15377"/>
        <dbReference type="ChEBI" id="CHEBI:15378"/>
        <dbReference type="ChEBI" id="CHEBI:29985"/>
        <dbReference type="ChEBI" id="CHEBI:30616"/>
        <dbReference type="ChEBI" id="CHEBI:43474"/>
        <dbReference type="ChEBI" id="CHEBI:58359"/>
        <dbReference type="ChEBI" id="CHEBI:78520"/>
        <dbReference type="ChEBI" id="CHEBI:78521"/>
        <dbReference type="ChEBI" id="CHEBI:456216"/>
    </reaction>
</comment>
<evidence type="ECO:0000256" key="5">
    <source>
        <dbReference type="HAMAP-Rule" id="MF_03147"/>
    </source>
</evidence>
<name>A0A4P7NFV3_PYROR</name>
<dbReference type="PANTHER" id="PTHR11659">
    <property type="entry name" value="GLUTAMYL-TRNA GLN AMIDOTRANSFERASE SUBUNIT B MITOCHONDRIAL AND PROKARYOTIC PET112-RELATED"/>
    <property type="match status" value="1"/>
</dbReference>
<comment type="subunit">
    <text evidence="5">Subunit of the heterotrimeric GatCAB amidotransferase (AdT) complex, composed of A, B and C subunits.</text>
</comment>
<dbReference type="Gene3D" id="3.40.50.150">
    <property type="entry name" value="Vaccinia Virus protein VP39"/>
    <property type="match status" value="1"/>
</dbReference>
<dbReference type="PROSITE" id="PS01234">
    <property type="entry name" value="GATB"/>
    <property type="match status" value="1"/>
</dbReference>
<organism evidence="9 10">
    <name type="scientific">Pyricularia oryzae</name>
    <name type="common">Rice blast fungus</name>
    <name type="synonym">Magnaporthe oryzae</name>
    <dbReference type="NCBI Taxonomy" id="318829"/>
    <lineage>
        <taxon>Eukaryota</taxon>
        <taxon>Fungi</taxon>
        <taxon>Dikarya</taxon>
        <taxon>Ascomycota</taxon>
        <taxon>Pezizomycotina</taxon>
        <taxon>Sordariomycetes</taxon>
        <taxon>Sordariomycetidae</taxon>
        <taxon>Magnaporthales</taxon>
        <taxon>Pyriculariaceae</taxon>
        <taxon>Pyricularia</taxon>
    </lineage>
</organism>
<dbReference type="GO" id="GO:0050567">
    <property type="term" value="F:glutaminyl-tRNA synthase (glutamine-hydrolyzing) activity"/>
    <property type="evidence" value="ECO:0007669"/>
    <property type="project" value="UniProtKB-UniRule"/>
</dbReference>
<dbReference type="NCBIfam" id="NF004012">
    <property type="entry name" value="PRK05477.1-2"/>
    <property type="match status" value="1"/>
</dbReference>
<keyword evidence="2 5" id="KW-0547">Nucleotide-binding</keyword>
<feature type="region of interest" description="Disordered" evidence="6">
    <location>
        <begin position="287"/>
        <end position="309"/>
    </location>
</feature>
<dbReference type="SUPFAM" id="SSF53335">
    <property type="entry name" value="S-adenosyl-L-methionine-dependent methyltransferases"/>
    <property type="match status" value="1"/>
</dbReference>
<dbReference type="NCBIfam" id="TIGR00133">
    <property type="entry name" value="gatB"/>
    <property type="match status" value="1"/>
</dbReference>
<comment type="function">
    <text evidence="5">Allows the formation of correctly charged Gln-tRNA(Gln) through the transamidation of misacylated Glu-tRNA(Gln) in the mitochondria. The reaction takes place in the presence of glutamine and ATP through an activated gamma-phospho-Glu-tRNA(Gln).</text>
</comment>
<evidence type="ECO:0000256" key="6">
    <source>
        <dbReference type="SAM" id="MobiDB-lite"/>
    </source>
</evidence>
<keyword evidence="5" id="KW-0496">Mitochondrion</keyword>
<evidence type="ECO:0000259" key="8">
    <source>
        <dbReference type="Pfam" id="PF08242"/>
    </source>
</evidence>
<dbReference type="AlphaFoldDB" id="A0A4P7NFV3"/>
<dbReference type="Pfam" id="PF08242">
    <property type="entry name" value="Methyltransf_12"/>
    <property type="match status" value="1"/>
</dbReference>
<dbReference type="InterPro" id="IPR029063">
    <property type="entry name" value="SAM-dependent_MTases_sf"/>
</dbReference>
<reference evidence="9 10" key="1">
    <citation type="journal article" date="2019" name="Mol. Biol. Evol.">
        <title>Blast fungal genomes show frequent chromosomal changes, gene gains and losses, and effector gene turnover.</title>
        <authorList>
            <person name="Gomez Luciano L.B."/>
            <person name="Jason Tsai I."/>
            <person name="Chuma I."/>
            <person name="Tosa Y."/>
            <person name="Chen Y.H."/>
            <person name="Li J.Y."/>
            <person name="Li M.Y."/>
            <person name="Jade Lu M.Y."/>
            <person name="Nakayashiki H."/>
            <person name="Li W.H."/>
        </authorList>
    </citation>
    <scope>NUCLEOTIDE SEQUENCE [LARGE SCALE GENOMIC DNA]</scope>
    <source>
        <strain evidence="9">MZ5-1-6</strain>
    </source>
</reference>
<dbReference type="InterPro" id="IPR004413">
    <property type="entry name" value="GatB"/>
</dbReference>
<feature type="domain" description="Aspartyl/Glutamyl-tRNA(Gln) amidotransferase subunit B/E catalytic" evidence="7">
    <location>
        <begin position="316"/>
        <end position="618"/>
    </location>
</feature>
<dbReference type="GO" id="GO:0070681">
    <property type="term" value="P:glutaminyl-tRNAGln biosynthesis via transamidation"/>
    <property type="evidence" value="ECO:0007669"/>
    <property type="project" value="UniProtKB-UniRule"/>
</dbReference>
<proteinExistence type="inferred from homology"/>
<evidence type="ECO:0000313" key="9">
    <source>
        <dbReference type="EMBL" id="QBZ60770.1"/>
    </source>
</evidence>
<keyword evidence="1 5" id="KW-0436">Ligase</keyword>
<dbReference type="InterPro" id="IPR006075">
    <property type="entry name" value="Asn/Gln-tRNA_Trfase_suB/E_cat"/>
</dbReference>
<evidence type="ECO:0000256" key="1">
    <source>
        <dbReference type="ARBA" id="ARBA00022598"/>
    </source>
</evidence>
<dbReference type="PANTHER" id="PTHR11659:SF0">
    <property type="entry name" value="GLUTAMYL-TRNA(GLN) AMIDOTRANSFERASE SUBUNIT B, MITOCHONDRIAL"/>
    <property type="match status" value="1"/>
</dbReference>
<dbReference type="InterPro" id="IPR013217">
    <property type="entry name" value="Methyltransf_12"/>
</dbReference>
<dbReference type="GO" id="GO:0030956">
    <property type="term" value="C:glutamyl-tRNA(Gln) amidotransferase complex"/>
    <property type="evidence" value="ECO:0007669"/>
    <property type="project" value="UniProtKB-UniRule"/>
</dbReference>
<dbReference type="CDD" id="cd02440">
    <property type="entry name" value="AdoMet_MTases"/>
    <property type="match status" value="1"/>
</dbReference>
<dbReference type="InterPro" id="IPR014746">
    <property type="entry name" value="Gln_synth/guanido_kin_cat_dom"/>
</dbReference>
<keyword evidence="3 5" id="KW-0067">ATP-binding</keyword>
<protein>
    <recommendedName>
        <fullName evidence="5">Glutamyl-tRNA(Gln) amidotransferase subunit B, mitochondrial</fullName>
        <shortName evidence="5">Glu-AdT subunit B</shortName>
        <ecNumber evidence="5">6.3.5.-</ecNumber>
    </recommendedName>
</protein>
<sequence>MEKNSANNIKYLPTVEAYNQWAKIYDTDGNFLQAIDDIEMTRLLPHLVSSINEVNKSKPWRLVDLGCGTGRNTALLLGLEDVQVVALDASPGMLEIAKVRLEKLHGSNATNQKKLATLTLKVFDLINSPTTPEEADNADGIISTLVVEHIPLPDFFRHVSQMLKPGGVLLLTNMHSDMGAISQAGFVDETTGEKVRPTSYAHTMESVLDEAAKRGLEPIGGPDCLQERMVTEEMVKELGPRSRKWVGVKWQPAQRRWNHTAPEAGHTTTTQPPPGQPAPHLRKILKDQAKAAKAQAKGKKKRSSADNQTVPGWELTVGIEIHAQLNTDRKLFSSAPLASTEDNTRAPAPNSLVAPFDLAIPGTQPLFQQATLVPAIRAAVALNCAVQPVSRFDRKHYFHWDQPSGYQITQYYAPLARDGYVELRARDGIAAQDVGAGEPLRIRVKQVQMEQDTAKTLARPDGVHWLDFNRCGAPLVEIISEPDIHHPATAAAFVRKVQMLLGAADACVVGMEKGGLRADVNVSVRRVEDGKTPSAKLGQRTEIKNLFSFKAVEDAIIAERDRQIKLLDEGGVVLGETRGWSLGSTETRRLRGKEGEVDYRYMPDPDLGPVLVGQDVVEHLKSTMGVMPDQELDDLVSSYGLSEKDAMSLMLLEDGGRLQFYYKTVDALEQRLQNQGDSAKVTADSLVQARILTGNWILHVLGSLTSENNQRDRAAAGLSERDLGVTSEGDAFISADDLADILFFLHTSRIRQGTAKDLLFAMFNEVMPAQYISTPAGIERYITDNDLWFSELSPQEYSELAESVLDEEEHVLKEFMGARYPQGKLMFLVGMMMKSGARERIDPATAQKVMRDVVETRVAAMK</sequence>
<dbReference type="Proteomes" id="UP000294847">
    <property type="component" value="Chromosome 4"/>
</dbReference>
<dbReference type="HAMAP" id="MF_00121">
    <property type="entry name" value="GatB"/>
    <property type="match status" value="1"/>
</dbReference>
<evidence type="ECO:0000256" key="2">
    <source>
        <dbReference type="ARBA" id="ARBA00022741"/>
    </source>
</evidence>
<keyword evidence="4 5" id="KW-0648">Protein biosynthesis</keyword>
<dbReference type="SUPFAM" id="SSF55931">
    <property type="entry name" value="Glutamine synthetase/guanido kinase"/>
    <property type="match status" value="1"/>
</dbReference>
<evidence type="ECO:0000256" key="3">
    <source>
        <dbReference type="ARBA" id="ARBA00022840"/>
    </source>
</evidence>
<dbReference type="EMBL" id="CP034207">
    <property type="protein sequence ID" value="QBZ60770.1"/>
    <property type="molecule type" value="Genomic_DNA"/>
</dbReference>
<dbReference type="GO" id="GO:0005739">
    <property type="term" value="C:mitochondrion"/>
    <property type="evidence" value="ECO:0007669"/>
    <property type="project" value="UniProtKB-SubCell"/>
</dbReference>
<evidence type="ECO:0000256" key="4">
    <source>
        <dbReference type="ARBA" id="ARBA00022917"/>
    </source>
</evidence>
<dbReference type="EC" id="6.3.5.-" evidence="5"/>
<feature type="domain" description="Methyltransferase type 12" evidence="8">
    <location>
        <begin position="63"/>
        <end position="169"/>
    </location>
</feature>
<evidence type="ECO:0000313" key="10">
    <source>
        <dbReference type="Proteomes" id="UP000294847"/>
    </source>
</evidence>
<comment type="subcellular location">
    <subcellularLocation>
        <location evidence="5">Mitochondrion</location>
    </subcellularLocation>
</comment>
<dbReference type="GO" id="GO:0032543">
    <property type="term" value="P:mitochondrial translation"/>
    <property type="evidence" value="ECO:0007669"/>
    <property type="project" value="UniProtKB-UniRule"/>
</dbReference>
<comment type="similarity">
    <text evidence="5">Belongs to the GatB/GatE family. GatB subfamily.</text>
</comment>
<dbReference type="InterPro" id="IPR017959">
    <property type="entry name" value="Asn/Gln-tRNA_amidoTrfase_suB/E"/>
</dbReference>
<evidence type="ECO:0000259" key="7">
    <source>
        <dbReference type="Pfam" id="PF02934"/>
    </source>
</evidence>
<dbReference type="GO" id="GO:0005524">
    <property type="term" value="F:ATP binding"/>
    <property type="evidence" value="ECO:0007669"/>
    <property type="project" value="UniProtKB-KW"/>
</dbReference>
<gene>
    <name evidence="9" type="ORF">PoMZ_07712</name>
</gene>
<dbReference type="InterPro" id="IPR017958">
    <property type="entry name" value="Gln-tRNA_amidoTrfase_suB_CS"/>
</dbReference>